<dbReference type="SUPFAM" id="SSF50118">
    <property type="entry name" value="Cell growth inhibitor/plasmid maintenance toxic component"/>
    <property type="match status" value="1"/>
</dbReference>
<dbReference type="Proteomes" id="UP001329915">
    <property type="component" value="Chromosome"/>
</dbReference>
<dbReference type="AlphaFoldDB" id="A0AAU0UPH1"/>
<dbReference type="EMBL" id="CP121694">
    <property type="protein sequence ID" value="WRO22126.1"/>
    <property type="molecule type" value="Genomic_DNA"/>
</dbReference>
<name>A0AAU0UPH1_9FIRM</name>
<comment type="similarity">
    <text evidence="1">Belongs to the PemK/MazF family.</text>
</comment>
<keyword evidence="4" id="KW-1185">Reference proteome</keyword>
<dbReference type="RefSeq" id="WP_366921546.1">
    <property type="nucleotide sequence ID" value="NZ_CP121694.1"/>
</dbReference>
<evidence type="ECO:0000256" key="1">
    <source>
        <dbReference type="ARBA" id="ARBA00007521"/>
    </source>
</evidence>
<accession>A0AAU0UPH1</accession>
<keyword evidence="2" id="KW-1277">Toxin-antitoxin system</keyword>
<dbReference type="KEGG" id="dbc:MFMK1_001950"/>
<proteinExistence type="inferred from homology"/>
<gene>
    <name evidence="3" type="ORF">MFMK1_001950</name>
</gene>
<evidence type="ECO:0000256" key="2">
    <source>
        <dbReference type="ARBA" id="ARBA00022649"/>
    </source>
</evidence>
<dbReference type="InterPro" id="IPR003477">
    <property type="entry name" value="PemK-like"/>
</dbReference>
<dbReference type="Gene3D" id="2.30.30.110">
    <property type="match status" value="1"/>
</dbReference>
<evidence type="ECO:0000313" key="3">
    <source>
        <dbReference type="EMBL" id="WRO22126.1"/>
    </source>
</evidence>
<reference evidence="3 4" key="1">
    <citation type="submission" date="2023-04" db="EMBL/GenBank/DDBJ databases">
        <authorList>
            <person name="Hsu D."/>
        </authorList>
    </citation>
    <scope>NUCLEOTIDE SEQUENCE [LARGE SCALE GENOMIC DNA]</scope>
    <source>
        <strain evidence="3 4">MK1</strain>
    </source>
</reference>
<protein>
    <submittedName>
        <fullName evidence="3">Type II toxin-antitoxin system PemK/MazF family toxin</fullName>
    </submittedName>
</protein>
<dbReference type="GO" id="GO:0003677">
    <property type="term" value="F:DNA binding"/>
    <property type="evidence" value="ECO:0007669"/>
    <property type="project" value="InterPro"/>
</dbReference>
<evidence type="ECO:0000313" key="4">
    <source>
        <dbReference type="Proteomes" id="UP001329915"/>
    </source>
</evidence>
<dbReference type="InterPro" id="IPR011067">
    <property type="entry name" value="Plasmid_toxin/cell-grow_inhib"/>
</dbReference>
<organism evidence="3 4">
    <name type="scientific">Metallumcola ferriviriculae</name>
    <dbReference type="NCBI Taxonomy" id="3039180"/>
    <lineage>
        <taxon>Bacteria</taxon>
        <taxon>Bacillati</taxon>
        <taxon>Bacillota</taxon>
        <taxon>Clostridia</taxon>
        <taxon>Neomoorellales</taxon>
        <taxon>Desulfitibacteraceae</taxon>
        <taxon>Metallumcola</taxon>
    </lineage>
</organism>
<sequence length="116" mass="13446">MNKKLNDYTKKLQKDRDEAKQGEFFFAAFHSEHILRTSPVLVVGNSEAHDDRDIIVCKCSTKPARTKFDKPVQLKEESIIRTNKLYTIGRDQLEFKIPQGIEEELNEVLNCVKSCF</sequence>
<dbReference type="Pfam" id="PF02452">
    <property type="entry name" value="PemK_toxin"/>
    <property type="match status" value="1"/>
</dbReference>